<dbReference type="EMBL" id="CAJOBC010006181">
    <property type="protein sequence ID" value="CAF3889949.1"/>
    <property type="molecule type" value="Genomic_DNA"/>
</dbReference>
<evidence type="ECO:0008006" key="7">
    <source>
        <dbReference type="Google" id="ProtNLM"/>
    </source>
</evidence>
<evidence type="ECO:0000256" key="3">
    <source>
        <dbReference type="PROSITE-ProRule" id="PRU00339"/>
    </source>
</evidence>
<sequence length="227" mass="27213">MTEYREIADKNACLRKIDVKNHEENFEVSKINRFDNESFNREDYEDGWASDDSQIQERLIDEFEQKLQKSSLDSVLYRMCYHNNIAAIYSRQRNYSMAMKYFNDVNQLYNEHQSSSAISQQELAYVMIKVYYNMNRLYYRNENYTMSILMLEKAIDLASRQDEEHPQLAEIYNCMGVAYGRKIDFRMAEYYFELAVKTAKKTLAAHNPDVKRYCKQLQQVKIYLARK</sequence>
<organism evidence="4 6">
    <name type="scientific">Didymodactylos carnosus</name>
    <dbReference type="NCBI Taxonomy" id="1234261"/>
    <lineage>
        <taxon>Eukaryota</taxon>
        <taxon>Metazoa</taxon>
        <taxon>Spiralia</taxon>
        <taxon>Gnathifera</taxon>
        <taxon>Rotifera</taxon>
        <taxon>Eurotatoria</taxon>
        <taxon>Bdelloidea</taxon>
        <taxon>Philodinida</taxon>
        <taxon>Philodinidae</taxon>
        <taxon>Didymodactylos</taxon>
    </lineage>
</organism>
<dbReference type="SMART" id="SM00028">
    <property type="entry name" value="TPR"/>
    <property type="match status" value="3"/>
</dbReference>
<accession>A0A814QZD3</accession>
<protein>
    <recommendedName>
        <fullName evidence="7">Tetratricopeptide repeat protein</fullName>
    </recommendedName>
</protein>
<dbReference type="Proteomes" id="UP000663829">
    <property type="component" value="Unassembled WGS sequence"/>
</dbReference>
<dbReference type="EMBL" id="CAJNOQ010006181">
    <property type="protein sequence ID" value="CAF1126402.1"/>
    <property type="molecule type" value="Genomic_DNA"/>
</dbReference>
<keyword evidence="1" id="KW-0677">Repeat</keyword>
<proteinExistence type="predicted"/>
<keyword evidence="6" id="KW-1185">Reference proteome</keyword>
<dbReference type="Gene3D" id="1.25.40.10">
    <property type="entry name" value="Tetratricopeptide repeat domain"/>
    <property type="match status" value="1"/>
</dbReference>
<dbReference type="InterPro" id="IPR011990">
    <property type="entry name" value="TPR-like_helical_dom_sf"/>
</dbReference>
<gene>
    <name evidence="4" type="ORF">GPM918_LOCUS19958</name>
    <name evidence="5" type="ORF">SRO942_LOCUS19955</name>
</gene>
<dbReference type="PROSITE" id="PS50005">
    <property type="entry name" value="TPR"/>
    <property type="match status" value="1"/>
</dbReference>
<dbReference type="InterPro" id="IPR019734">
    <property type="entry name" value="TPR_rpt"/>
</dbReference>
<name>A0A814QZD3_9BILA</name>
<dbReference type="SUPFAM" id="SSF48452">
    <property type="entry name" value="TPR-like"/>
    <property type="match status" value="1"/>
</dbReference>
<feature type="repeat" description="TPR" evidence="3">
    <location>
        <begin position="128"/>
        <end position="161"/>
    </location>
</feature>
<dbReference type="AlphaFoldDB" id="A0A814QZD3"/>
<dbReference type="PANTHER" id="PTHR45641:SF19">
    <property type="entry name" value="NEPHROCYSTIN-3"/>
    <property type="match status" value="1"/>
</dbReference>
<evidence type="ECO:0000256" key="1">
    <source>
        <dbReference type="ARBA" id="ARBA00022737"/>
    </source>
</evidence>
<dbReference type="Proteomes" id="UP000681722">
    <property type="component" value="Unassembled WGS sequence"/>
</dbReference>
<reference evidence="4" key="1">
    <citation type="submission" date="2021-02" db="EMBL/GenBank/DDBJ databases">
        <authorList>
            <person name="Nowell W R."/>
        </authorList>
    </citation>
    <scope>NUCLEOTIDE SEQUENCE</scope>
</reference>
<evidence type="ECO:0000256" key="2">
    <source>
        <dbReference type="ARBA" id="ARBA00022803"/>
    </source>
</evidence>
<dbReference type="Pfam" id="PF13424">
    <property type="entry name" value="TPR_12"/>
    <property type="match status" value="1"/>
</dbReference>
<keyword evidence="2 3" id="KW-0802">TPR repeat</keyword>
<dbReference type="PANTHER" id="PTHR45641">
    <property type="entry name" value="TETRATRICOPEPTIDE REPEAT PROTEIN (AFU_ORTHOLOGUE AFUA_6G03870)"/>
    <property type="match status" value="1"/>
</dbReference>
<evidence type="ECO:0000313" key="6">
    <source>
        <dbReference type="Proteomes" id="UP000663829"/>
    </source>
</evidence>
<evidence type="ECO:0000313" key="5">
    <source>
        <dbReference type="EMBL" id="CAF3889949.1"/>
    </source>
</evidence>
<comment type="caution">
    <text evidence="4">The sequence shown here is derived from an EMBL/GenBank/DDBJ whole genome shotgun (WGS) entry which is preliminary data.</text>
</comment>
<dbReference type="OrthoDB" id="10060079at2759"/>
<evidence type="ECO:0000313" key="4">
    <source>
        <dbReference type="EMBL" id="CAF1126402.1"/>
    </source>
</evidence>